<evidence type="ECO:0000313" key="1">
    <source>
        <dbReference type="EMBL" id="MDR6289446.1"/>
    </source>
</evidence>
<name>A0ABU1JLE5_9PROT</name>
<dbReference type="Proteomes" id="UP001262410">
    <property type="component" value="Unassembled WGS sequence"/>
</dbReference>
<evidence type="ECO:0008006" key="3">
    <source>
        <dbReference type="Google" id="ProtNLM"/>
    </source>
</evidence>
<evidence type="ECO:0000313" key="2">
    <source>
        <dbReference type="Proteomes" id="UP001262410"/>
    </source>
</evidence>
<keyword evidence="2" id="KW-1185">Reference proteome</keyword>
<comment type="caution">
    <text evidence="1">The sequence shown here is derived from an EMBL/GenBank/DDBJ whole genome shotgun (WGS) entry which is preliminary data.</text>
</comment>
<dbReference type="EMBL" id="JAVDPW010000003">
    <property type="protein sequence ID" value="MDR6289446.1"/>
    <property type="molecule type" value="Genomic_DNA"/>
</dbReference>
<dbReference type="InterPro" id="IPR011990">
    <property type="entry name" value="TPR-like_helical_dom_sf"/>
</dbReference>
<reference evidence="1 2" key="1">
    <citation type="submission" date="2023-07" db="EMBL/GenBank/DDBJ databases">
        <title>Sorghum-associated microbial communities from plants grown in Nebraska, USA.</title>
        <authorList>
            <person name="Schachtman D."/>
        </authorList>
    </citation>
    <scope>NUCLEOTIDE SEQUENCE [LARGE SCALE GENOMIC DNA]</scope>
    <source>
        <strain evidence="1 2">584</strain>
    </source>
</reference>
<dbReference type="Pfam" id="PF08238">
    <property type="entry name" value="Sel1"/>
    <property type="match status" value="2"/>
</dbReference>
<accession>A0ABU1JLE5</accession>
<dbReference type="Gene3D" id="1.25.40.10">
    <property type="entry name" value="Tetratricopeptide repeat domain"/>
    <property type="match status" value="1"/>
</dbReference>
<dbReference type="SUPFAM" id="SSF81901">
    <property type="entry name" value="HCP-like"/>
    <property type="match status" value="1"/>
</dbReference>
<dbReference type="RefSeq" id="WP_309793737.1">
    <property type="nucleotide sequence ID" value="NZ_JAVDPW010000003.1"/>
</dbReference>
<gene>
    <name evidence="1" type="ORF">E9232_001961</name>
</gene>
<sequence>MRIDSMKRLQRDAEQGDAAAQFNLGVLYGNREDDNGYALEDRRAEAIKWLTRAASQGLHRAQGRLAEIYGEDPEVSKDAVKACMWFVIAAKGLSGAQQQSAQAGYERAAAHLTVLEIARAQRRAATWKPKVETVAAPAAPLPGLGRIAS</sequence>
<dbReference type="InterPro" id="IPR006597">
    <property type="entry name" value="Sel1-like"/>
</dbReference>
<organism evidence="1 2">
    <name type="scientific">Inquilinus ginsengisoli</name>
    <dbReference type="NCBI Taxonomy" id="363840"/>
    <lineage>
        <taxon>Bacteria</taxon>
        <taxon>Pseudomonadati</taxon>
        <taxon>Pseudomonadota</taxon>
        <taxon>Alphaproteobacteria</taxon>
        <taxon>Rhodospirillales</taxon>
        <taxon>Rhodospirillaceae</taxon>
        <taxon>Inquilinus</taxon>
    </lineage>
</organism>
<protein>
    <recommendedName>
        <fullName evidence="3">Sel1 repeat family protein</fullName>
    </recommendedName>
</protein>
<proteinExistence type="predicted"/>